<accession>A0ABV6IAK5</accession>
<dbReference type="Proteomes" id="UP001589844">
    <property type="component" value="Unassembled WGS sequence"/>
</dbReference>
<proteinExistence type="predicted"/>
<evidence type="ECO:0000313" key="2">
    <source>
        <dbReference type="EMBL" id="MFC0348862.1"/>
    </source>
</evidence>
<evidence type="ECO:0000313" key="3">
    <source>
        <dbReference type="Proteomes" id="UP001589844"/>
    </source>
</evidence>
<name>A0ABV6IAK5_9BURK</name>
<dbReference type="RefSeq" id="WP_390210088.1">
    <property type="nucleotide sequence ID" value="NZ_JBHLXJ010000003.1"/>
</dbReference>
<dbReference type="EMBL" id="JBHLXJ010000003">
    <property type="protein sequence ID" value="MFC0348862.1"/>
    <property type="molecule type" value="Genomic_DNA"/>
</dbReference>
<sequence>MMRPTFQLWQKIFLVQLLFLVGCATQLAPAYDKNVADGLNASSVDAMTLFATMSSGTKAQDFSTRADRYASLIGKLDALALAAGARPLPKNKVTDSINRFLEKRGASVLSDDDATPPSAHAIRQISATLSKMRDTDQKQGVTAYEVIAFKGQASIYFDQAITYENFLQR</sequence>
<protein>
    <recommendedName>
        <fullName evidence="4">Lipoprotein</fullName>
    </recommendedName>
</protein>
<evidence type="ECO:0008006" key="4">
    <source>
        <dbReference type="Google" id="ProtNLM"/>
    </source>
</evidence>
<organism evidence="2 3">
    <name type="scientific">Undibacterium danionis</name>
    <dbReference type="NCBI Taxonomy" id="1812100"/>
    <lineage>
        <taxon>Bacteria</taxon>
        <taxon>Pseudomonadati</taxon>
        <taxon>Pseudomonadota</taxon>
        <taxon>Betaproteobacteria</taxon>
        <taxon>Burkholderiales</taxon>
        <taxon>Oxalobacteraceae</taxon>
        <taxon>Undibacterium</taxon>
    </lineage>
</organism>
<feature type="signal peptide" evidence="1">
    <location>
        <begin position="1"/>
        <end position="30"/>
    </location>
</feature>
<comment type="caution">
    <text evidence="2">The sequence shown here is derived from an EMBL/GenBank/DDBJ whole genome shotgun (WGS) entry which is preliminary data.</text>
</comment>
<keyword evidence="3" id="KW-1185">Reference proteome</keyword>
<keyword evidence="1" id="KW-0732">Signal</keyword>
<gene>
    <name evidence="2" type="ORF">ACFFJH_03510</name>
</gene>
<evidence type="ECO:0000256" key="1">
    <source>
        <dbReference type="SAM" id="SignalP"/>
    </source>
</evidence>
<dbReference type="PROSITE" id="PS51257">
    <property type="entry name" value="PROKAR_LIPOPROTEIN"/>
    <property type="match status" value="1"/>
</dbReference>
<feature type="chain" id="PRO_5046437431" description="Lipoprotein" evidence="1">
    <location>
        <begin position="31"/>
        <end position="169"/>
    </location>
</feature>
<reference evidence="2 3" key="1">
    <citation type="submission" date="2024-09" db="EMBL/GenBank/DDBJ databases">
        <authorList>
            <person name="Sun Q."/>
            <person name="Mori K."/>
        </authorList>
    </citation>
    <scope>NUCLEOTIDE SEQUENCE [LARGE SCALE GENOMIC DNA]</scope>
    <source>
        <strain evidence="2 3">CCM 8677</strain>
    </source>
</reference>